<protein>
    <submittedName>
        <fullName evidence="6">IclR family transcriptional regulator</fullName>
    </submittedName>
    <submittedName>
        <fullName evidence="7">Transcriptional regulator, IclR family</fullName>
    </submittedName>
</protein>
<dbReference type="AlphaFoldDB" id="A0A1H1FE42"/>
<dbReference type="PANTHER" id="PTHR30136:SF35">
    <property type="entry name" value="HTH-TYPE TRANSCRIPTIONAL REGULATOR RV1719"/>
    <property type="match status" value="1"/>
</dbReference>
<keyword evidence="3" id="KW-0804">Transcription</keyword>
<keyword evidence="1" id="KW-0805">Transcription regulation</keyword>
<evidence type="ECO:0000256" key="1">
    <source>
        <dbReference type="ARBA" id="ARBA00023015"/>
    </source>
</evidence>
<dbReference type="OrthoDB" id="14763at2157"/>
<dbReference type="EMBL" id="FNKQ01000004">
    <property type="protein sequence ID" value="SDQ99064.1"/>
    <property type="molecule type" value="Genomic_DNA"/>
</dbReference>
<dbReference type="InterPro" id="IPR036390">
    <property type="entry name" value="WH_DNA-bd_sf"/>
</dbReference>
<dbReference type="Gene3D" id="1.10.10.10">
    <property type="entry name" value="Winged helix-like DNA-binding domain superfamily/Winged helix DNA-binding domain"/>
    <property type="match status" value="1"/>
</dbReference>
<dbReference type="Proteomes" id="UP000199289">
    <property type="component" value="Unassembled WGS sequence"/>
</dbReference>
<dbReference type="InterPro" id="IPR005471">
    <property type="entry name" value="Tscrpt_reg_IclR_N"/>
</dbReference>
<sequence length="252" mass="27103">MSEYTVAATRTSLRILETLVESDDALGVTALSERVGVAKSVAHNHLSTLRACGYVVEKDGTYEPSLRTLNLGVRTRARTTVYDGAREKVDALAEATGETATLFVLEADRGVPAYVSEVADGWSPEFRAGERMPLHLNAPGKSLLASLSEDRLTEILDRSDLTARTQATITDRDELEAELRRIRDNGFSFCRGEQFEGIVGVAAAVPNAGGDRTAAVGVCGPADRLNGRYLEEDITGQVLSTTKSIQVDLTGE</sequence>
<evidence type="ECO:0000256" key="2">
    <source>
        <dbReference type="ARBA" id="ARBA00023125"/>
    </source>
</evidence>
<dbReference type="GO" id="GO:0003677">
    <property type="term" value="F:DNA binding"/>
    <property type="evidence" value="ECO:0007669"/>
    <property type="project" value="UniProtKB-KW"/>
</dbReference>
<dbReference type="EMBL" id="QQST01000002">
    <property type="protein sequence ID" value="RDI70150.1"/>
    <property type="molecule type" value="Genomic_DNA"/>
</dbReference>
<feature type="domain" description="IclR-ED" evidence="5">
    <location>
        <begin position="67"/>
        <end position="251"/>
    </location>
</feature>
<dbReference type="Proteomes" id="UP000255421">
    <property type="component" value="Unassembled WGS sequence"/>
</dbReference>
<reference evidence="6 9" key="3">
    <citation type="submission" date="2018-07" db="EMBL/GenBank/DDBJ databases">
        <title>Genome sequence of extremly halophilic archaeon Halopelagius longus strain BC12-B1.</title>
        <authorList>
            <person name="Zhang X."/>
        </authorList>
    </citation>
    <scope>NUCLEOTIDE SEQUENCE [LARGE SCALE GENOMIC DNA]</scope>
    <source>
        <strain evidence="6 9">BC12-B1</strain>
    </source>
</reference>
<feature type="domain" description="HTH iclR-type" evidence="4">
    <location>
        <begin position="6"/>
        <end position="66"/>
    </location>
</feature>
<evidence type="ECO:0000313" key="6">
    <source>
        <dbReference type="EMBL" id="RDI70150.1"/>
    </source>
</evidence>
<keyword evidence="9" id="KW-1185">Reference proteome</keyword>
<dbReference type="PROSITE" id="PS51077">
    <property type="entry name" value="HTH_ICLR"/>
    <property type="match status" value="1"/>
</dbReference>
<dbReference type="GO" id="GO:0003700">
    <property type="term" value="F:DNA-binding transcription factor activity"/>
    <property type="evidence" value="ECO:0007669"/>
    <property type="project" value="TreeGrafter"/>
</dbReference>
<gene>
    <name evidence="6" type="ORF">DWB78_16150</name>
    <name evidence="7" type="ORF">SAMN05216278_3155</name>
</gene>
<evidence type="ECO:0000313" key="9">
    <source>
        <dbReference type="Proteomes" id="UP000255421"/>
    </source>
</evidence>
<evidence type="ECO:0000259" key="4">
    <source>
        <dbReference type="PROSITE" id="PS51077"/>
    </source>
</evidence>
<proteinExistence type="predicted"/>
<dbReference type="InterPro" id="IPR036388">
    <property type="entry name" value="WH-like_DNA-bd_sf"/>
</dbReference>
<dbReference type="RefSeq" id="WP_092538670.1">
    <property type="nucleotide sequence ID" value="NZ_FNKQ01000004.1"/>
</dbReference>
<dbReference type="CDD" id="cd00090">
    <property type="entry name" value="HTH_ARSR"/>
    <property type="match status" value="1"/>
</dbReference>
<dbReference type="SUPFAM" id="SSF46785">
    <property type="entry name" value="Winged helix' DNA-binding domain"/>
    <property type="match status" value="1"/>
</dbReference>
<reference evidence="8" key="2">
    <citation type="submission" date="2016-10" db="EMBL/GenBank/DDBJ databases">
        <authorList>
            <person name="Varghese N."/>
            <person name="Submissions S."/>
        </authorList>
    </citation>
    <scope>NUCLEOTIDE SEQUENCE [LARGE SCALE GENOMIC DNA]</scope>
    <source>
        <strain evidence="8">CGMCC 1.12397</strain>
    </source>
</reference>
<name>A0A1H1FE42_9EURY</name>
<dbReference type="InterPro" id="IPR014757">
    <property type="entry name" value="Tscrpt_reg_IclR_C"/>
</dbReference>
<reference evidence="7" key="1">
    <citation type="submission" date="2016-10" db="EMBL/GenBank/DDBJ databases">
        <authorList>
            <person name="de Groot N.N."/>
        </authorList>
    </citation>
    <scope>NUCLEOTIDE SEQUENCE [LARGE SCALE GENOMIC DNA]</scope>
    <source>
        <strain evidence="7">CGMCC 1.12397</strain>
    </source>
</reference>
<dbReference type="PANTHER" id="PTHR30136">
    <property type="entry name" value="HELIX-TURN-HELIX TRANSCRIPTIONAL REGULATOR, ICLR FAMILY"/>
    <property type="match status" value="1"/>
</dbReference>
<evidence type="ECO:0000259" key="5">
    <source>
        <dbReference type="PROSITE" id="PS51078"/>
    </source>
</evidence>
<keyword evidence="2" id="KW-0238">DNA-binding</keyword>
<organism evidence="7 8">
    <name type="scientific">Halopelagius longus</name>
    <dbReference type="NCBI Taxonomy" id="1236180"/>
    <lineage>
        <taxon>Archaea</taxon>
        <taxon>Methanobacteriati</taxon>
        <taxon>Methanobacteriota</taxon>
        <taxon>Stenosarchaea group</taxon>
        <taxon>Halobacteria</taxon>
        <taxon>Halobacteriales</taxon>
        <taxon>Haloferacaceae</taxon>
    </lineage>
</organism>
<dbReference type="Pfam" id="PF01614">
    <property type="entry name" value="IclR_C"/>
    <property type="match status" value="1"/>
</dbReference>
<dbReference type="GO" id="GO:0045892">
    <property type="term" value="P:negative regulation of DNA-templated transcription"/>
    <property type="evidence" value="ECO:0007669"/>
    <property type="project" value="TreeGrafter"/>
</dbReference>
<dbReference type="SMART" id="SM00346">
    <property type="entry name" value="HTH_ICLR"/>
    <property type="match status" value="1"/>
</dbReference>
<dbReference type="SUPFAM" id="SSF55781">
    <property type="entry name" value="GAF domain-like"/>
    <property type="match status" value="1"/>
</dbReference>
<dbReference type="InterPro" id="IPR011991">
    <property type="entry name" value="ArsR-like_HTH"/>
</dbReference>
<dbReference type="Pfam" id="PF09339">
    <property type="entry name" value="HTH_IclR"/>
    <property type="match status" value="1"/>
</dbReference>
<evidence type="ECO:0000313" key="8">
    <source>
        <dbReference type="Proteomes" id="UP000199289"/>
    </source>
</evidence>
<evidence type="ECO:0000256" key="3">
    <source>
        <dbReference type="ARBA" id="ARBA00023163"/>
    </source>
</evidence>
<dbReference type="Gene3D" id="3.30.450.40">
    <property type="match status" value="1"/>
</dbReference>
<accession>A0A1H1FE42</accession>
<evidence type="ECO:0000313" key="7">
    <source>
        <dbReference type="EMBL" id="SDQ99064.1"/>
    </source>
</evidence>
<dbReference type="InterPro" id="IPR029016">
    <property type="entry name" value="GAF-like_dom_sf"/>
</dbReference>
<dbReference type="InterPro" id="IPR050707">
    <property type="entry name" value="HTH_MetabolicPath_Reg"/>
</dbReference>
<dbReference type="PROSITE" id="PS51078">
    <property type="entry name" value="ICLR_ED"/>
    <property type="match status" value="1"/>
</dbReference>